<accession>A0ABR8Y840</accession>
<dbReference type="Proteomes" id="UP000620874">
    <property type="component" value="Unassembled WGS sequence"/>
</dbReference>
<dbReference type="InterPro" id="IPR041607">
    <property type="entry name" value="HU-HIG"/>
</dbReference>
<gene>
    <name evidence="3" type="ORF">H9625_07920</name>
</gene>
<evidence type="ECO:0000313" key="4">
    <source>
        <dbReference type="Proteomes" id="UP000620874"/>
    </source>
</evidence>
<reference evidence="3 4" key="1">
    <citation type="submission" date="2020-08" db="EMBL/GenBank/DDBJ databases">
        <title>A Genomic Blueprint of the Chicken Gut Microbiome.</title>
        <authorList>
            <person name="Gilroy R."/>
            <person name="Ravi A."/>
            <person name="Getino M."/>
            <person name="Pursley I."/>
            <person name="Horton D.L."/>
            <person name="Alikhan N.-F."/>
            <person name="Baker D."/>
            <person name="Gharbi K."/>
            <person name="Hall N."/>
            <person name="Watson M."/>
            <person name="Adriaenssens E.M."/>
            <person name="Foster-Nyarko E."/>
            <person name="Jarju S."/>
            <person name="Secka A."/>
            <person name="Antonio M."/>
            <person name="Oren A."/>
            <person name="Chaudhuri R."/>
            <person name="La Ragione R.M."/>
            <person name="Hildebrand F."/>
            <person name="Pallen M.J."/>
        </authorList>
    </citation>
    <scope>NUCLEOTIDE SEQUENCE [LARGE SCALE GENOMIC DNA]</scope>
    <source>
        <strain evidence="3 4">Sa1CVN1</strain>
    </source>
</reference>
<organism evidence="3 4">
    <name type="scientific">Phocaeicola intestinalis</name>
    <dbReference type="NCBI Taxonomy" id="2762212"/>
    <lineage>
        <taxon>Bacteria</taxon>
        <taxon>Pseudomonadati</taxon>
        <taxon>Bacteroidota</taxon>
        <taxon>Bacteroidia</taxon>
        <taxon>Bacteroidales</taxon>
        <taxon>Bacteroidaceae</taxon>
        <taxon>Phocaeicola</taxon>
    </lineage>
</organism>
<protein>
    <submittedName>
        <fullName evidence="3">DNA-binding protein</fullName>
    </submittedName>
</protein>
<dbReference type="InterPro" id="IPR005902">
    <property type="entry name" value="HU_DNA-bd_put"/>
</dbReference>
<name>A0ABR8Y840_9BACT</name>
<dbReference type="NCBIfam" id="TIGR01201">
    <property type="entry name" value="HU_rel"/>
    <property type="match status" value="1"/>
</dbReference>
<evidence type="ECO:0000313" key="3">
    <source>
        <dbReference type="EMBL" id="MBD8040370.1"/>
    </source>
</evidence>
<proteinExistence type="predicted"/>
<comment type="caution">
    <text evidence="3">The sequence shown here is derived from an EMBL/GenBank/DDBJ whole genome shotgun (WGS) entry which is preliminary data.</text>
</comment>
<dbReference type="SUPFAM" id="SSF47729">
    <property type="entry name" value="IHF-like DNA-binding proteins"/>
    <property type="match status" value="1"/>
</dbReference>
<dbReference type="Gene3D" id="4.10.520.10">
    <property type="entry name" value="IHF-like DNA-binding proteins"/>
    <property type="match status" value="1"/>
</dbReference>
<evidence type="ECO:0000256" key="1">
    <source>
        <dbReference type="ARBA" id="ARBA00023125"/>
    </source>
</evidence>
<feature type="domain" description="HU" evidence="2">
    <location>
        <begin position="2"/>
        <end position="123"/>
    </location>
</feature>
<keyword evidence="1 3" id="KW-0238">DNA-binding</keyword>
<dbReference type="RefSeq" id="WP_022039714.1">
    <property type="nucleotide sequence ID" value="NZ_JACSPP010000019.1"/>
</dbReference>
<sequence length="164" mass="17951">MINYSTYLWRNPLDEEATEMAYAKNQVTKTMTFDEFVKHIADHNGVFTRGTVKGVVSDTCACLVEMLLNGCKVQFGELGTFGISLTCEPAVSMEEFTASNIKTVNIVFTPGEDFENLRSRAEFAPVASRLAQKATLKAEKSGEATVDLEAAKRKTASVPEEPGV</sequence>
<evidence type="ECO:0000259" key="2">
    <source>
        <dbReference type="Pfam" id="PF18291"/>
    </source>
</evidence>
<keyword evidence="4" id="KW-1185">Reference proteome</keyword>
<dbReference type="GO" id="GO:0003677">
    <property type="term" value="F:DNA binding"/>
    <property type="evidence" value="ECO:0007669"/>
    <property type="project" value="UniProtKB-KW"/>
</dbReference>
<dbReference type="InterPro" id="IPR010992">
    <property type="entry name" value="IHF-like_DNA-bd_dom_sf"/>
</dbReference>
<dbReference type="Pfam" id="PF18291">
    <property type="entry name" value="HU-HIG"/>
    <property type="match status" value="1"/>
</dbReference>
<dbReference type="EMBL" id="JACSPP010000019">
    <property type="protein sequence ID" value="MBD8040370.1"/>
    <property type="molecule type" value="Genomic_DNA"/>
</dbReference>